<name>A3IQV3_9CHRO</name>
<protein>
    <recommendedName>
        <fullName evidence="3">DUF3386 domain-containing protein</fullName>
    </recommendedName>
</protein>
<gene>
    <name evidence="1" type="ORF">CY0110_12862</name>
</gene>
<keyword evidence="2" id="KW-1185">Reference proteome</keyword>
<evidence type="ECO:0000313" key="2">
    <source>
        <dbReference type="Proteomes" id="UP000003781"/>
    </source>
</evidence>
<dbReference type="AlphaFoldDB" id="A3IQV3"/>
<dbReference type="eggNOG" id="ENOG502Z8H2">
    <property type="taxonomic scope" value="Bacteria"/>
</dbReference>
<proteinExistence type="predicted"/>
<comment type="caution">
    <text evidence="1">The sequence shown here is derived from an EMBL/GenBank/DDBJ whole genome shotgun (WGS) entry which is preliminary data.</text>
</comment>
<sequence>MSATTLNARDLFRAAYENRYTWDKDFPGYTADVTFKDNDHTFTGQVRVNGDMSTEVFNIEDEQALNQVKSQLWETAIHRVRRSFEDVHGQNTFRYGDTDENGAVEILMGGKSEGDRYKLRDNEVCHVHRHIHGVVVTIDTFSSHKTEEGYLSHRYDSIYHDPKTGEQKGGKSYFEDNYEKVDGYYILTSRVITGEENGETVTKEFGFSNIKLLQPAMV</sequence>
<evidence type="ECO:0000313" key="1">
    <source>
        <dbReference type="EMBL" id="EAZ91158.1"/>
    </source>
</evidence>
<dbReference type="InterPro" id="IPR021809">
    <property type="entry name" value="DUF3386"/>
</dbReference>
<evidence type="ECO:0008006" key="3">
    <source>
        <dbReference type="Google" id="ProtNLM"/>
    </source>
</evidence>
<organism evidence="1 2">
    <name type="scientific">Crocosphaera chwakensis CCY0110</name>
    <dbReference type="NCBI Taxonomy" id="391612"/>
    <lineage>
        <taxon>Bacteria</taxon>
        <taxon>Bacillati</taxon>
        <taxon>Cyanobacteriota</taxon>
        <taxon>Cyanophyceae</taxon>
        <taxon>Oscillatoriophycideae</taxon>
        <taxon>Chroococcales</taxon>
        <taxon>Aphanothecaceae</taxon>
        <taxon>Crocosphaera</taxon>
        <taxon>Crocosphaera chwakensis</taxon>
    </lineage>
</organism>
<dbReference type="OrthoDB" id="447919at2"/>
<dbReference type="RefSeq" id="WP_008275768.1">
    <property type="nucleotide sequence ID" value="NZ_AAXW01000016.1"/>
</dbReference>
<dbReference type="Pfam" id="PF11866">
    <property type="entry name" value="DUF3386"/>
    <property type="match status" value="1"/>
</dbReference>
<reference evidence="1 2" key="1">
    <citation type="submission" date="2007-03" db="EMBL/GenBank/DDBJ databases">
        <authorList>
            <person name="Stal L."/>
            <person name="Ferriera S."/>
            <person name="Johnson J."/>
            <person name="Kravitz S."/>
            <person name="Beeson K."/>
            <person name="Sutton G."/>
            <person name="Rogers Y.-H."/>
            <person name="Friedman R."/>
            <person name="Frazier M."/>
            <person name="Venter J.C."/>
        </authorList>
    </citation>
    <scope>NUCLEOTIDE SEQUENCE [LARGE SCALE GENOMIC DNA]</scope>
    <source>
        <strain evidence="1 2">CCY0110</strain>
    </source>
</reference>
<accession>A3IQV3</accession>
<dbReference type="EMBL" id="AAXW01000016">
    <property type="protein sequence ID" value="EAZ91158.1"/>
    <property type="molecule type" value="Genomic_DNA"/>
</dbReference>
<dbReference type="Proteomes" id="UP000003781">
    <property type="component" value="Unassembled WGS sequence"/>
</dbReference>